<keyword evidence="1" id="KW-0812">Transmembrane</keyword>
<evidence type="ECO:0000313" key="3">
    <source>
        <dbReference type="EMBL" id="CAB3396470.1"/>
    </source>
</evidence>
<dbReference type="PANTHER" id="PTHR23017">
    <property type="entry name" value="SERPENTINE RECEPTOR, CLASS X"/>
    <property type="match status" value="1"/>
</dbReference>
<evidence type="ECO:0000313" key="4">
    <source>
        <dbReference type="Proteomes" id="UP000494206"/>
    </source>
</evidence>
<dbReference type="InterPro" id="IPR019430">
    <property type="entry name" value="7TM_GPCR_serpentine_rcpt_Srx"/>
</dbReference>
<dbReference type="Pfam" id="PF10328">
    <property type="entry name" value="7TM_GPCR_Srx"/>
    <property type="match status" value="2"/>
</dbReference>
<keyword evidence="4" id="KW-1185">Reference proteome</keyword>
<dbReference type="Proteomes" id="UP000494206">
    <property type="component" value="Unassembled WGS sequence"/>
</dbReference>
<keyword evidence="1" id="KW-0472">Membrane</keyword>
<sequence>MPIQWIAFSLLPISFIGTICNWLTVLLCYKSTSLKNAFVYLTANQALGDAIHSTIFLFYIAPMIILNDPALSPYLNNLKCKIIFDFTTLMFRYPDTPTCNSELVFVCEILTYFAISPYVENKYFKFFLTTFSWCSIHAIDGILTLVFNSSLRIFREKRKELKLTEM</sequence>
<keyword evidence="1" id="KW-1133">Transmembrane helix</keyword>
<feature type="transmembrane region" description="Helical" evidence="1">
    <location>
        <begin position="6"/>
        <end position="29"/>
    </location>
</feature>
<dbReference type="EMBL" id="CADEPM010000001">
    <property type="protein sequence ID" value="CAB3396470.1"/>
    <property type="molecule type" value="Genomic_DNA"/>
</dbReference>
<evidence type="ECO:0000259" key="2">
    <source>
        <dbReference type="Pfam" id="PF10328"/>
    </source>
</evidence>
<feature type="domain" description="7TM GPCR serpentine receptor class x (Srx)" evidence="2">
    <location>
        <begin position="12"/>
        <end position="76"/>
    </location>
</feature>
<organism evidence="3 4">
    <name type="scientific">Caenorhabditis bovis</name>
    <dbReference type="NCBI Taxonomy" id="2654633"/>
    <lineage>
        <taxon>Eukaryota</taxon>
        <taxon>Metazoa</taxon>
        <taxon>Ecdysozoa</taxon>
        <taxon>Nematoda</taxon>
        <taxon>Chromadorea</taxon>
        <taxon>Rhabditida</taxon>
        <taxon>Rhabditina</taxon>
        <taxon>Rhabditomorpha</taxon>
        <taxon>Rhabditoidea</taxon>
        <taxon>Rhabditidae</taxon>
        <taxon>Peloderinae</taxon>
        <taxon>Caenorhabditis</taxon>
    </lineage>
</organism>
<gene>
    <name evidence="3" type="ORF">CBOVIS_LOCUS19</name>
</gene>
<comment type="caution">
    <text evidence="3">The sequence shown here is derived from an EMBL/GenBank/DDBJ whole genome shotgun (WGS) entry which is preliminary data.</text>
</comment>
<evidence type="ECO:0000256" key="1">
    <source>
        <dbReference type="SAM" id="Phobius"/>
    </source>
</evidence>
<proteinExistence type="predicted"/>
<feature type="transmembrane region" description="Helical" evidence="1">
    <location>
        <begin position="50"/>
        <end position="66"/>
    </location>
</feature>
<dbReference type="OrthoDB" id="5833736at2759"/>
<dbReference type="AlphaFoldDB" id="A0A8S1E775"/>
<protein>
    <recommendedName>
        <fullName evidence="2">7TM GPCR serpentine receptor class x (Srx) domain-containing protein</fullName>
    </recommendedName>
</protein>
<feature type="domain" description="7TM GPCR serpentine receptor class x (Srx)" evidence="2">
    <location>
        <begin position="98"/>
        <end position="148"/>
    </location>
</feature>
<reference evidence="3 4" key="1">
    <citation type="submission" date="2020-04" db="EMBL/GenBank/DDBJ databases">
        <authorList>
            <person name="Laetsch R D."/>
            <person name="Stevens L."/>
            <person name="Kumar S."/>
            <person name="Blaxter L. M."/>
        </authorList>
    </citation>
    <scope>NUCLEOTIDE SEQUENCE [LARGE SCALE GENOMIC DNA]</scope>
</reference>
<feature type="transmembrane region" description="Helical" evidence="1">
    <location>
        <begin position="126"/>
        <end position="148"/>
    </location>
</feature>
<accession>A0A8S1E775</accession>
<dbReference type="PANTHER" id="PTHR23017:SF44">
    <property type="entry name" value="G-PROTEIN COUPLED RECEPTORS FAMILY 1 PROFILE DOMAIN-CONTAINING PROTEIN"/>
    <property type="match status" value="1"/>
</dbReference>
<name>A0A8S1E775_9PELO</name>